<dbReference type="SUPFAM" id="SSF50969">
    <property type="entry name" value="YVTN repeat-like/Quinoprotein amine dehydrogenase"/>
    <property type="match status" value="1"/>
</dbReference>
<keyword evidence="1" id="KW-0479">Metal-binding</keyword>
<evidence type="ECO:0000313" key="5">
    <source>
        <dbReference type="Proteomes" id="UP000507470"/>
    </source>
</evidence>
<keyword evidence="1" id="KW-0862">Zinc</keyword>
<feature type="coiled-coil region" evidence="2">
    <location>
        <begin position="132"/>
        <end position="177"/>
    </location>
</feature>
<dbReference type="OrthoDB" id="6047112at2759"/>
<dbReference type="Gene3D" id="2.120.10.30">
    <property type="entry name" value="TolB, C-terminal domain"/>
    <property type="match status" value="1"/>
</dbReference>
<dbReference type="InterPro" id="IPR011044">
    <property type="entry name" value="Quino_amine_DH_bsu"/>
</dbReference>
<dbReference type="GO" id="GO:0008270">
    <property type="term" value="F:zinc ion binding"/>
    <property type="evidence" value="ECO:0007669"/>
    <property type="project" value="UniProtKB-KW"/>
</dbReference>
<evidence type="ECO:0000256" key="1">
    <source>
        <dbReference type="PROSITE-ProRule" id="PRU00024"/>
    </source>
</evidence>
<proteinExistence type="predicted"/>
<dbReference type="EMBL" id="CACVKT020005879">
    <property type="protein sequence ID" value="CAC5398298.1"/>
    <property type="molecule type" value="Genomic_DNA"/>
</dbReference>
<keyword evidence="5" id="KW-1185">Reference proteome</keyword>
<gene>
    <name evidence="4" type="ORF">MCOR_32678</name>
</gene>
<dbReference type="AlphaFoldDB" id="A0A6J8CPA2"/>
<dbReference type="PANTHER" id="PTHR25462">
    <property type="entry name" value="BONUS, ISOFORM C-RELATED"/>
    <property type="match status" value="1"/>
</dbReference>
<dbReference type="Proteomes" id="UP000507470">
    <property type="component" value="Unassembled WGS sequence"/>
</dbReference>
<dbReference type="PANTHER" id="PTHR25462:SF296">
    <property type="entry name" value="MEIOTIC P26, ISOFORM F"/>
    <property type="match status" value="1"/>
</dbReference>
<keyword evidence="1" id="KW-0863">Zinc-finger</keyword>
<dbReference type="InterPro" id="IPR011042">
    <property type="entry name" value="6-blade_b-propeller_TolB-like"/>
</dbReference>
<evidence type="ECO:0000259" key="3">
    <source>
        <dbReference type="PROSITE" id="PS50119"/>
    </source>
</evidence>
<dbReference type="PROSITE" id="PS50119">
    <property type="entry name" value="ZF_BBOX"/>
    <property type="match status" value="1"/>
</dbReference>
<sequence length="556" mass="63828">MDVNDKKDLCSPCEFKSKTKEATKYCTECKETLCISCYELHNAHISSKDHHVIPIDGIHMLKSLHIPFNEYCKDHEKDKDLYCSSHSEIICLTCTQTTHGKCEPAVRLSEVTKNAKISPFVSVLENNVIAVMEELKDIIKDRENNKLELEKQRTEILDTVKDIRKCINAQLDQVENKITEDLKAKFEKYNLDIDKNVKFLSDHLNGFKEIHEKMGILKEYASDTQTFIGARALEKDLYTEEVMVTSFLEKIQSINIDIEKNSDIFVTCGKIKSFGDIQVKTLDKGYCIFKKIKGQYPIGIESKTLSKFSKALEIKIPQKSSINNCAILPNKQMIFVDSHTRNKRLILFNEDGTHDRNINLSSRPFDITVIGNGKIALSFPWSTRKRIEIINTTNYQSEHEIFFKNKCYGISYDNGNLFVIVKCEGILIMDLCGDLRFSLPIEGEGIFYIHVKNDRLYCSDEYNDTVQCYDMKGCCIWTFKDSNLRSPMSISSNQNHIFIVGCKSNNIVSTYLNGNFAKVISDRHHGIKDPTSVYFETHHLLMCNGKNAKAFLYKEN</sequence>
<keyword evidence="2" id="KW-0175">Coiled coil</keyword>
<feature type="domain" description="B box-type" evidence="3">
    <location>
        <begin position="5"/>
        <end position="55"/>
    </location>
</feature>
<dbReference type="SUPFAM" id="SSF57845">
    <property type="entry name" value="B-box zinc-binding domain"/>
    <property type="match status" value="1"/>
</dbReference>
<reference evidence="4 5" key="1">
    <citation type="submission" date="2020-06" db="EMBL/GenBank/DDBJ databases">
        <authorList>
            <person name="Li R."/>
            <person name="Bekaert M."/>
        </authorList>
    </citation>
    <scope>NUCLEOTIDE SEQUENCE [LARGE SCALE GENOMIC DNA]</scope>
    <source>
        <strain evidence="5">wild</strain>
    </source>
</reference>
<evidence type="ECO:0000256" key="2">
    <source>
        <dbReference type="SAM" id="Coils"/>
    </source>
</evidence>
<dbReference type="CDD" id="cd19757">
    <property type="entry name" value="Bbox1"/>
    <property type="match status" value="1"/>
</dbReference>
<dbReference type="InterPro" id="IPR047153">
    <property type="entry name" value="TRIM45/56/19-like"/>
</dbReference>
<name>A0A6J8CPA2_MYTCO</name>
<organism evidence="4 5">
    <name type="scientific">Mytilus coruscus</name>
    <name type="common">Sea mussel</name>
    <dbReference type="NCBI Taxonomy" id="42192"/>
    <lineage>
        <taxon>Eukaryota</taxon>
        <taxon>Metazoa</taxon>
        <taxon>Spiralia</taxon>
        <taxon>Lophotrochozoa</taxon>
        <taxon>Mollusca</taxon>
        <taxon>Bivalvia</taxon>
        <taxon>Autobranchia</taxon>
        <taxon>Pteriomorphia</taxon>
        <taxon>Mytilida</taxon>
        <taxon>Mytiloidea</taxon>
        <taxon>Mytilidae</taxon>
        <taxon>Mytilinae</taxon>
        <taxon>Mytilus</taxon>
    </lineage>
</organism>
<protein>
    <recommendedName>
        <fullName evidence="3">B box-type domain-containing protein</fullName>
    </recommendedName>
</protein>
<evidence type="ECO:0000313" key="4">
    <source>
        <dbReference type="EMBL" id="CAC5398298.1"/>
    </source>
</evidence>
<dbReference type="Gene3D" id="3.30.160.60">
    <property type="entry name" value="Classic Zinc Finger"/>
    <property type="match status" value="1"/>
</dbReference>
<dbReference type="InterPro" id="IPR000315">
    <property type="entry name" value="Znf_B-box"/>
</dbReference>
<accession>A0A6J8CPA2</accession>